<gene>
    <name evidence="1" type="ORF">F4821DRAFT_233949</name>
</gene>
<keyword evidence="2" id="KW-1185">Reference proteome</keyword>
<sequence length="952" mass="108975">MDPFQREQLLVEQWNTALEYCCESLERDHLNQVTRFSTWDDLQEQVLNGQESALLQPVFMKMKDFLHNLTLLLGTKHNTSTFFGLIRLTVKLIQTNRDAISRVSQMLCELGDKFELLNHHSADAQTLSLLMKETYFNCGVEFLYFLSHVIGFMRSLAPDQLVEGDWQYLESQFSTIVGELNRWLSQLEKLPTSAGPPAHHDSGGHRKLSDLTIDSRHSFPERDPAKLPCVILPSIRTSRFFDRVDIMANIEDHFNKVNSTRAFQSLAIYGLEGVGKSAVALRYAEAKLQRGELDALFWVHSEKLVSIRQSFTSIATRLKLPGARQGDDDVNHALVLNWLQHTQCRWLIVYDNAEDMDLIRVHWPAASRGQALVTSRSPPFAPFAFEPANGGLEITTWDTETRWRFLLHLLSTEIGTELNKGEVTSTHELSQELSGHASVLSHIAGLIYRPTWSITEFMKIYRQHPRRLNGISEYSSVNALWDLSFRSLDEHSRAILGVLCCLAPDSIPQAIFEPIEISELPDTLSFCTDTVQFSKAIENLLTLVLIKRDNESRTFSVHRLVQTSFKQFLSSAERQRSFNDATVLISQAFPRRDSNVAQLYLVWDKCNLYLQHVLSLKDCFREEVTATPGFTVPPTYCDMSNACQRYLLEINSYTDLEDLIEVNTMALDTLSPENRTIALQGSLTSHRGQLLIRLGRPQEGVDWLRKSYEIRSHDVPFNDRESAWAAENLANGIATLNQFPEAIEWYERARDHWQTWSNQQPVGKGEWPACIKKSMGMALVWSGDSARARSVVNLALDQIESTEPYNWAMAAYTHFALGSIDYHDKMFEAAETHFMQAQNLWLKGNRLRTDPFNAACMYRLGCATLEQGKVEAAMKHLQDAIIITEMRDSQMVAEHMRCLFKLSEALEQKPRDQVEAYRIRLTAKRLLHRHAPDAEGPDLESRFDRLINILWR</sequence>
<evidence type="ECO:0000313" key="2">
    <source>
        <dbReference type="Proteomes" id="UP001497680"/>
    </source>
</evidence>
<dbReference type="Proteomes" id="UP001497680">
    <property type="component" value="Unassembled WGS sequence"/>
</dbReference>
<protein>
    <submittedName>
        <fullName evidence="1">Uncharacterized protein</fullName>
    </submittedName>
</protein>
<comment type="caution">
    <text evidence="1">The sequence shown here is derived from an EMBL/GenBank/DDBJ whole genome shotgun (WGS) entry which is preliminary data.</text>
</comment>
<reference evidence="1 2" key="1">
    <citation type="journal article" date="2022" name="New Phytol.">
        <title>Ecological generalism drives hyperdiversity of secondary metabolite gene clusters in xylarialean endophytes.</title>
        <authorList>
            <person name="Franco M.E.E."/>
            <person name="Wisecaver J.H."/>
            <person name="Arnold A.E."/>
            <person name="Ju Y.M."/>
            <person name="Slot J.C."/>
            <person name="Ahrendt S."/>
            <person name="Moore L.P."/>
            <person name="Eastman K.E."/>
            <person name="Scott K."/>
            <person name="Konkel Z."/>
            <person name="Mondo S.J."/>
            <person name="Kuo A."/>
            <person name="Hayes R.D."/>
            <person name="Haridas S."/>
            <person name="Andreopoulos B."/>
            <person name="Riley R."/>
            <person name="LaButti K."/>
            <person name="Pangilinan J."/>
            <person name="Lipzen A."/>
            <person name="Amirebrahimi M."/>
            <person name="Yan J."/>
            <person name="Adam C."/>
            <person name="Keymanesh K."/>
            <person name="Ng V."/>
            <person name="Louie K."/>
            <person name="Northen T."/>
            <person name="Drula E."/>
            <person name="Henrissat B."/>
            <person name="Hsieh H.M."/>
            <person name="Youens-Clark K."/>
            <person name="Lutzoni F."/>
            <person name="Miadlikowska J."/>
            <person name="Eastwood D.C."/>
            <person name="Hamelin R.C."/>
            <person name="Grigoriev I.V."/>
            <person name="U'Ren J.M."/>
        </authorList>
    </citation>
    <scope>NUCLEOTIDE SEQUENCE [LARGE SCALE GENOMIC DNA]</scope>
    <source>
        <strain evidence="1 2">ER1909</strain>
    </source>
</reference>
<accession>A0ACC0D7M2</accession>
<name>A0ACC0D7M2_9PEZI</name>
<evidence type="ECO:0000313" key="1">
    <source>
        <dbReference type="EMBL" id="KAI6088520.1"/>
    </source>
</evidence>
<dbReference type="EMBL" id="MU394301">
    <property type="protein sequence ID" value="KAI6088520.1"/>
    <property type="molecule type" value="Genomic_DNA"/>
</dbReference>
<proteinExistence type="predicted"/>
<organism evidence="1 2">
    <name type="scientific">Hypoxylon rubiginosum</name>
    <dbReference type="NCBI Taxonomy" id="110542"/>
    <lineage>
        <taxon>Eukaryota</taxon>
        <taxon>Fungi</taxon>
        <taxon>Dikarya</taxon>
        <taxon>Ascomycota</taxon>
        <taxon>Pezizomycotina</taxon>
        <taxon>Sordariomycetes</taxon>
        <taxon>Xylariomycetidae</taxon>
        <taxon>Xylariales</taxon>
        <taxon>Hypoxylaceae</taxon>
        <taxon>Hypoxylon</taxon>
    </lineage>
</organism>